<evidence type="ECO:0000313" key="2">
    <source>
        <dbReference type="EMBL" id="MBC8580613.1"/>
    </source>
</evidence>
<comment type="caution">
    <text evidence="2">The sequence shown here is derived from an EMBL/GenBank/DDBJ whole genome shotgun (WGS) entry which is preliminary data.</text>
</comment>
<sequence length="278" mass="32219">MSLIIALSSTFIITCLLFTNKKYKISFNKIAVGIIILELFATVGAAFISLFLESPLNFFFTPGTHLYVLVENIFTVGLIEELAKFIVIYICTYKLTKLKRVEDLMFYFILSACTFAALENSLYMLVYDMDLQLAFMRSFISAPCHIFYSIIFAFFYMCYLEEVSKKKFTFLQGVFFSSLFHGFMNFCLGYSNPRFYILGILVSFFMLSAYMIIGLVFIKNHFSRLHCSYCENSIIPEAHFCIYCGTPLIYPSYLKDEKRVIYTLATFIGILMYILSIF</sequence>
<feature type="transmembrane region" description="Helical" evidence="1">
    <location>
        <begin position="72"/>
        <end position="92"/>
    </location>
</feature>
<reference evidence="2" key="1">
    <citation type="submission" date="2020-08" db="EMBL/GenBank/DDBJ databases">
        <title>Genome public.</title>
        <authorList>
            <person name="Liu C."/>
            <person name="Sun Q."/>
        </authorList>
    </citation>
    <scope>NUCLEOTIDE SEQUENCE</scope>
    <source>
        <strain evidence="2">NSJ-12</strain>
    </source>
</reference>
<gene>
    <name evidence="2" type="ORF">H8718_13905</name>
</gene>
<keyword evidence="1" id="KW-0472">Membrane</keyword>
<proteinExistence type="predicted"/>
<accession>A0A926IF87</accession>
<organism evidence="2 3">
    <name type="scientific">Zhenhengia yiwuensis</name>
    <dbReference type="NCBI Taxonomy" id="2763666"/>
    <lineage>
        <taxon>Bacteria</taxon>
        <taxon>Bacillati</taxon>
        <taxon>Bacillota</taxon>
        <taxon>Clostridia</taxon>
        <taxon>Lachnospirales</taxon>
        <taxon>Lachnospiraceae</taxon>
        <taxon>Zhenhengia</taxon>
    </lineage>
</organism>
<feature type="transmembrane region" description="Helical" evidence="1">
    <location>
        <begin position="30"/>
        <end position="52"/>
    </location>
</feature>
<keyword evidence="3" id="KW-1185">Reference proteome</keyword>
<evidence type="ECO:0000256" key="1">
    <source>
        <dbReference type="SAM" id="Phobius"/>
    </source>
</evidence>
<keyword evidence="2" id="KW-0378">Hydrolase</keyword>
<keyword evidence="2" id="KW-0482">Metalloprotease</keyword>
<dbReference type="PANTHER" id="PTHR36844:SF1">
    <property type="entry name" value="PROTEASE PRSW"/>
    <property type="match status" value="1"/>
</dbReference>
<dbReference type="GO" id="GO:0008237">
    <property type="term" value="F:metallopeptidase activity"/>
    <property type="evidence" value="ECO:0007669"/>
    <property type="project" value="UniProtKB-KW"/>
</dbReference>
<name>A0A926IF87_9FIRM</name>
<keyword evidence="1" id="KW-0812">Transmembrane</keyword>
<evidence type="ECO:0000313" key="3">
    <source>
        <dbReference type="Proteomes" id="UP000655830"/>
    </source>
</evidence>
<feature type="transmembrane region" description="Helical" evidence="1">
    <location>
        <begin position="138"/>
        <end position="158"/>
    </location>
</feature>
<keyword evidence="1" id="KW-1133">Transmembrane helix</keyword>
<protein>
    <submittedName>
        <fullName evidence="2">PrsW family intramembrane metalloprotease</fullName>
    </submittedName>
</protein>
<dbReference type="AlphaFoldDB" id="A0A926IF87"/>
<dbReference type="Pfam" id="PF13367">
    <property type="entry name" value="PrsW-protease"/>
    <property type="match status" value="1"/>
</dbReference>
<keyword evidence="2" id="KW-0645">Protease</keyword>
<dbReference type="InterPro" id="IPR026898">
    <property type="entry name" value="PrsW"/>
</dbReference>
<feature type="transmembrane region" description="Helical" evidence="1">
    <location>
        <begin position="260"/>
        <end position="277"/>
    </location>
</feature>
<feature type="transmembrane region" description="Helical" evidence="1">
    <location>
        <begin position="104"/>
        <end position="126"/>
    </location>
</feature>
<dbReference type="EMBL" id="JACRSY010000024">
    <property type="protein sequence ID" value="MBC8580613.1"/>
    <property type="molecule type" value="Genomic_DNA"/>
</dbReference>
<feature type="transmembrane region" description="Helical" evidence="1">
    <location>
        <begin position="197"/>
        <end position="218"/>
    </location>
</feature>
<dbReference type="Proteomes" id="UP000655830">
    <property type="component" value="Unassembled WGS sequence"/>
</dbReference>
<dbReference type="PANTHER" id="PTHR36844">
    <property type="entry name" value="PROTEASE PRSW"/>
    <property type="match status" value="1"/>
</dbReference>
<dbReference type="RefSeq" id="WP_249333346.1">
    <property type="nucleotide sequence ID" value="NZ_JACRSY010000024.1"/>
</dbReference>
<feature type="transmembrane region" description="Helical" evidence="1">
    <location>
        <begin position="170"/>
        <end position="191"/>
    </location>
</feature>